<keyword evidence="2" id="KW-0408">Iron</keyword>
<keyword evidence="2" id="KW-0963">Cytoplasm</keyword>
<dbReference type="PANTHER" id="PTHR13932:SF5">
    <property type="entry name" value="RADICAL S-ADENOSYL METHIONINE DOMAIN-CONTAINING PROTEIN 1, MITOCHONDRIAL"/>
    <property type="match status" value="1"/>
</dbReference>
<evidence type="ECO:0000313" key="5">
    <source>
        <dbReference type="Proteomes" id="UP001232493"/>
    </source>
</evidence>
<dbReference type="Pfam" id="PF06969">
    <property type="entry name" value="HemN_C"/>
    <property type="match status" value="1"/>
</dbReference>
<dbReference type="Gene3D" id="3.80.30.20">
    <property type="entry name" value="tm_1862 like domain"/>
    <property type="match status" value="1"/>
</dbReference>
<dbReference type="InterPro" id="IPR034505">
    <property type="entry name" value="Coproporphyrinogen-III_oxidase"/>
</dbReference>
<evidence type="ECO:0000259" key="3">
    <source>
        <dbReference type="PROSITE" id="PS51918"/>
    </source>
</evidence>
<dbReference type="PROSITE" id="PS51918">
    <property type="entry name" value="RADICAL_SAM"/>
    <property type="match status" value="1"/>
</dbReference>
<keyword evidence="2" id="KW-0004">4Fe-4S</keyword>
<comment type="function">
    <text evidence="2">Probably acts as a heme chaperone, transferring heme to an unknown acceptor. Binds one molecule of heme per monomer, possibly covalently. Binds 1 [4Fe-4S] cluster. The cluster is coordinated with 3 cysteines and an exchangeable S-adenosyl-L-methionine.</text>
</comment>
<dbReference type="SFLD" id="SFLDS00029">
    <property type="entry name" value="Radical_SAM"/>
    <property type="match status" value="1"/>
</dbReference>
<dbReference type="PANTHER" id="PTHR13932">
    <property type="entry name" value="COPROPORPHYRINIGEN III OXIDASE"/>
    <property type="match status" value="1"/>
</dbReference>
<dbReference type="SFLD" id="SFLDG01065">
    <property type="entry name" value="anaerobic_coproporphyrinogen-I"/>
    <property type="match status" value="1"/>
</dbReference>
<keyword evidence="2" id="KW-0143">Chaperone</keyword>
<proteinExistence type="inferred from homology"/>
<keyword evidence="2" id="KW-0479">Metal-binding</keyword>
<dbReference type="InterPro" id="IPR023404">
    <property type="entry name" value="rSAM_horseshoe"/>
</dbReference>
<dbReference type="InterPro" id="IPR004559">
    <property type="entry name" value="HemW-like"/>
</dbReference>
<dbReference type="InterPro" id="IPR010723">
    <property type="entry name" value="HemN_C"/>
</dbReference>
<keyword evidence="2" id="KW-0411">Iron-sulfur</keyword>
<accession>A0ABY8PMQ5</accession>
<keyword evidence="2" id="KW-0349">Heme</keyword>
<dbReference type="SUPFAM" id="SSF102114">
    <property type="entry name" value="Radical SAM enzymes"/>
    <property type="match status" value="1"/>
</dbReference>
<dbReference type="Pfam" id="PF04055">
    <property type="entry name" value="Radical_SAM"/>
    <property type="match status" value="1"/>
</dbReference>
<evidence type="ECO:0000256" key="2">
    <source>
        <dbReference type="RuleBase" id="RU364116"/>
    </source>
</evidence>
<dbReference type="InterPro" id="IPR007197">
    <property type="entry name" value="rSAM"/>
</dbReference>
<evidence type="ECO:0000313" key="4">
    <source>
        <dbReference type="EMBL" id="WGS63914.1"/>
    </source>
</evidence>
<organism evidence="4 5">
    <name type="scientific">Marinitoga aeolica</name>
    <dbReference type="NCBI Taxonomy" id="2809031"/>
    <lineage>
        <taxon>Bacteria</taxon>
        <taxon>Thermotogati</taxon>
        <taxon>Thermotogota</taxon>
        <taxon>Thermotogae</taxon>
        <taxon>Petrotogales</taxon>
        <taxon>Petrotogaceae</taxon>
        <taxon>Marinitoga</taxon>
    </lineage>
</organism>
<keyword evidence="2" id="KW-0949">S-adenosyl-L-methionine</keyword>
<dbReference type="EMBL" id="CP069362">
    <property type="protein sequence ID" value="WGS63914.1"/>
    <property type="molecule type" value="Genomic_DNA"/>
</dbReference>
<dbReference type="SFLD" id="SFLDF00562">
    <property type="entry name" value="HemN-like__clustered_with_heat"/>
    <property type="match status" value="1"/>
</dbReference>
<keyword evidence="5" id="KW-1185">Reference proteome</keyword>
<protein>
    <recommendedName>
        <fullName evidence="2">Heme chaperone HemW</fullName>
    </recommendedName>
</protein>
<comment type="subcellular location">
    <subcellularLocation>
        <location evidence="2">Cytoplasm</location>
    </subcellularLocation>
</comment>
<dbReference type="SMART" id="SM00729">
    <property type="entry name" value="Elp3"/>
    <property type="match status" value="1"/>
</dbReference>
<evidence type="ECO:0000256" key="1">
    <source>
        <dbReference type="ARBA" id="ARBA00006100"/>
    </source>
</evidence>
<dbReference type="CDD" id="cd01335">
    <property type="entry name" value="Radical_SAM"/>
    <property type="match status" value="1"/>
</dbReference>
<sequence>MNTEIGLYIHIPFCKSKCLYCDYPSTTNNRIQDKYFEYLLKEIDLVNYNGKIKTVFLGGGTPTYVSIKHIDRLFRKLNNLYSEFDPIEITIESNPETLNEEKLHEYYSLGINRLSMGIQTFDNDILKAMNRLYNNEIIERNYYLARRYFSNINFDFILGLPGDNMKILENNLRLVERLKPDHVSYYIFDDDHDTPLKRLLEKGKMKLPDDEFIENGFDLVIDELKRMGYKRYEISNWAKEGYECKHNLIYWNNEDYHGFGLSAGGHIGNIRYTKTWDFRKYFDMINNNKIPYDHYNENSKLDELTEELFMGLRLIEGINVDGLQKKYGKLYEEFFKNLFQMVSGLIKVDDRIRMSKKGLDLSKMVFEKILEVRENIHGYEG</sequence>
<dbReference type="Proteomes" id="UP001232493">
    <property type="component" value="Chromosome"/>
</dbReference>
<comment type="similarity">
    <text evidence="1">Belongs to the anaerobic coproporphyrinogen-III oxidase family. HemW subfamily.</text>
</comment>
<gene>
    <name evidence="4" type="primary">hemW</name>
    <name evidence="4" type="ORF">JRV97_05910</name>
</gene>
<dbReference type="InterPro" id="IPR058240">
    <property type="entry name" value="rSAM_sf"/>
</dbReference>
<dbReference type="RefSeq" id="WP_280997154.1">
    <property type="nucleotide sequence ID" value="NZ_CP069362.1"/>
</dbReference>
<reference evidence="4 5" key="1">
    <citation type="submission" date="2021-02" db="EMBL/GenBank/DDBJ databases">
        <title>Characterization of Marinitoga sp. nov. str. BP5-C20A.</title>
        <authorList>
            <person name="Erauso G."/>
            <person name="Postec A."/>
        </authorList>
    </citation>
    <scope>NUCLEOTIDE SEQUENCE [LARGE SCALE GENOMIC DNA]</scope>
    <source>
        <strain evidence="4 5">BP5-C20A</strain>
    </source>
</reference>
<name>A0ABY8PMQ5_9BACT</name>
<dbReference type="NCBIfam" id="TIGR00539">
    <property type="entry name" value="hemN_rel"/>
    <property type="match status" value="1"/>
</dbReference>
<feature type="domain" description="Radical SAM core" evidence="3">
    <location>
        <begin position="1"/>
        <end position="230"/>
    </location>
</feature>
<dbReference type="SFLD" id="SFLDG01082">
    <property type="entry name" value="B12-binding_domain_containing"/>
    <property type="match status" value="1"/>
</dbReference>
<dbReference type="InterPro" id="IPR006638">
    <property type="entry name" value="Elp3/MiaA/NifB-like_rSAM"/>
</dbReference>